<keyword evidence="3" id="KW-1185">Reference proteome</keyword>
<dbReference type="Pfam" id="PF13403">
    <property type="entry name" value="Hint_2"/>
    <property type="match status" value="1"/>
</dbReference>
<protein>
    <submittedName>
        <fullName evidence="2">Hint domain-containing protein</fullName>
    </submittedName>
</protein>
<gene>
    <name evidence="2" type="ORF">RPE78_08110</name>
</gene>
<sequence>MTLHRQDFGLVQSYTGGLLAPEAAPRARSFRTESTGGLPFGMGAIGTDQDDHAHRQWCGNTPRYVGSGTATALITLQGYRLTTGTPVDVSAWDVAGTSYVCYPDAGPETLLAALLEAACTDAGLCGLGIAALRRLILADARLQFTLSNQNALRFPLCFGAGTLIDTLYGPRPVETLQKGDFVQTADHGPQPILWIGHRRVEAKDRFAPIRFAAGTLGNTQPLEVSQQHRMLMRGWQAECLFDEDEVLVCASDLQNDRTIYIRQGGMVDYFHLLFDAHEIISANGIPSESFHPGQAGLASLQQPQRRAFLQLFPELAASPPALARPCLTAHEGRMLADYLGL</sequence>
<evidence type="ECO:0000313" key="3">
    <source>
        <dbReference type="Proteomes" id="UP001623290"/>
    </source>
</evidence>
<reference evidence="2 3" key="1">
    <citation type="submission" date="2023-09" db="EMBL/GenBank/DDBJ databases">
        <title>Thioclava shenzhenensis sp. nov., a multidrug resistant bacteria-antagonizing species isolated from coastal seawater.</title>
        <authorList>
            <person name="Long M."/>
        </authorList>
    </citation>
    <scope>NUCLEOTIDE SEQUENCE [LARGE SCALE GENOMIC DNA]</scope>
    <source>
        <strain evidence="2 3">FTW29</strain>
    </source>
</reference>
<dbReference type="EMBL" id="CP135443">
    <property type="protein sequence ID" value="WRY32680.1"/>
    <property type="molecule type" value="Genomic_DNA"/>
</dbReference>
<evidence type="ECO:0000259" key="1">
    <source>
        <dbReference type="Pfam" id="PF13403"/>
    </source>
</evidence>
<dbReference type="InterPro" id="IPR036844">
    <property type="entry name" value="Hint_dom_sf"/>
</dbReference>
<name>A0ABZ1DWA7_9RHOB</name>
<evidence type="ECO:0000313" key="2">
    <source>
        <dbReference type="EMBL" id="WRY32680.1"/>
    </source>
</evidence>
<dbReference type="Proteomes" id="UP001623290">
    <property type="component" value="Chromosome"/>
</dbReference>
<dbReference type="Gene3D" id="2.170.16.10">
    <property type="entry name" value="Hedgehog/Intein (Hint) domain"/>
    <property type="match status" value="1"/>
</dbReference>
<proteinExistence type="predicted"/>
<feature type="domain" description="Hedgehog/Intein (Hint)" evidence="1">
    <location>
        <begin position="157"/>
        <end position="294"/>
    </location>
</feature>
<dbReference type="RefSeq" id="WP_406720261.1">
    <property type="nucleotide sequence ID" value="NZ_CP135443.1"/>
</dbReference>
<dbReference type="InterPro" id="IPR028992">
    <property type="entry name" value="Hedgehog/Intein_dom"/>
</dbReference>
<organism evidence="2 3">
    <name type="scientific">Thioclava litoralis</name>
    <dbReference type="NCBI Taxonomy" id="3076557"/>
    <lineage>
        <taxon>Bacteria</taxon>
        <taxon>Pseudomonadati</taxon>
        <taxon>Pseudomonadota</taxon>
        <taxon>Alphaproteobacteria</taxon>
        <taxon>Rhodobacterales</taxon>
        <taxon>Paracoccaceae</taxon>
        <taxon>Thioclava</taxon>
    </lineage>
</organism>
<dbReference type="SUPFAM" id="SSF51294">
    <property type="entry name" value="Hedgehog/intein (Hint) domain"/>
    <property type="match status" value="1"/>
</dbReference>
<accession>A0ABZ1DWA7</accession>